<keyword evidence="3" id="KW-0677">Repeat</keyword>
<keyword evidence="4 7" id="KW-0863">Zinc-finger</keyword>
<dbReference type="Gene3D" id="3.30.160.60">
    <property type="entry name" value="Classic Zinc Finger"/>
    <property type="match status" value="4"/>
</dbReference>
<dbReference type="EMBL" id="JABDTM020022557">
    <property type="protein sequence ID" value="KAH0815814.1"/>
    <property type="molecule type" value="Genomic_DNA"/>
</dbReference>
<dbReference type="FunFam" id="3.30.160.60:FF:000031">
    <property type="entry name" value="GLI family zinc finger 3"/>
    <property type="match status" value="1"/>
</dbReference>
<dbReference type="PANTHER" id="PTHR45718">
    <property type="entry name" value="TRANSCRIPTIONAL ACTIVATOR CUBITUS INTERRUPTUS"/>
    <property type="match status" value="1"/>
</dbReference>
<feature type="domain" description="C2H2-type" evidence="9">
    <location>
        <begin position="362"/>
        <end position="391"/>
    </location>
</feature>
<dbReference type="SMART" id="SM00355">
    <property type="entry name" value="ZnF_C2H2"/>
    <property type="match status" value="4"/>
</dbReference>
<comment type="subcellular location">
    <subcellularLocation>
        <location evidence="1">Nucleus</location>
    </subcellularLocation>
</comment>
<evidence type="ECO:0000256" key="7">
    <source>
        <dbReference type="PROSITE-ProRule" id="PRU00042"/>
    </source>
</evidence>
<feature type="compositionally biased region" description="Basic and acidic residues" evidence="8">
    <location>
        <begin position="409"/>
        <end position="426"/>
    </location>
</feature>
<keyword evidence="6" id="KW-0539">Nucleus</keyword>
<reference evidence="10" key="2">
    <citation type="submission" date="2021-08" db="EMBL/GenBank/DDBJ databases">
        <authorList>
            <person name="Eriksson T."/>
        </authorList>
    </citation>
    <scope>NUCLEOTIDE SEQUENCE</scope>
    <source>
        <strain evidence="10">Stoneville</strain>
        <tissue evidence="10">Whole head</tissue>
    </source>
</reference>
<keyword evidence="5" id="KW-0862">Zinc</keyword>
<keyword evidence="11" id="KW-1185">Reference proteome</keyword>
<proteinExistence type="predicted"/>
<dbReference type="PANTHER" id="PTHR45718:SF7">
    <property type="entry name" value="C2H2-TYPE DOMAIN-CONTAINING PROTEIN"/>
    <property type="match status" value="1"/>
</dbReference>
<evidence type="ECO:0000256" key="2">
    <source>
        <dbReference type="ARBA" id="ARBA00022723"/>
    </source>
</evidence>
<feature type="domain" description="C2H2-type" evidence="9">
    <location>
        <begin position="304"/>
        <end position="331"/>
    </location>
</feature>
<dbReference type="Proteomes" id="UP000719412">
    <property type="component" value="Unassembled WGS sequence"/>
</dbReference>
<dbReference type="GO" id="GO:0005634">
    <property type="term" value="C:nucleus"/>
    <property type="evidence" value="ECO:0007669"/>
    <property type="project" value="UniProtKB-SubCell"/>
</dbReference>
<dbReference type="GO" id="GO:0008270">
    <property type="term" value="F:zinc ion binding"/>
    <property type="evidence" value="ECO:0007669"/>
    <property type="project" value="UniProtKB-KW"/>
</dbReference>
<dbReference type="GO" id="GO:0000978">
    <property type="term" value="F:RNA polymerase II cis-regulatory region sequence-specific DNA binding"/>
    <property type="evidence" value="ECO:0007669"/>
    <property type="project" value="TreeGrafter"/>
</dbReference>
<dbReference type="Pfam" id="PF00096">
    <property type="entry name" value="zf-C2H2"/>
    <property type="match status" value="2"/>
</dbReference>
<dbReference type="Pfam" id="PF23561">
    <property type="entry name" value="zf-C2H2_15"/>
    <property type="match status" value="1"/>
</dbReference>
<sequence>MLLNMNEPLYNPTVHLSQTELMEKFNLAFYEGQNLSKSDVLASFDEPEIRDDYLIDYLISNNETSSTDFDFNDFVRTFDQNLCQSTDTETTISSETDPSFSHFFVPPQLDSLDLEDIDLCDGLSSESLDLDNLTSELPVFDETSFPRDDLLPPITTISRSNIDFSNYLRTIPEDNLSFGEQDSTRSEFGHLIGTRCVNNNYLREEPSEYHLSDNQVVLSQNDALLDLNEDPLLSSTSLVYPRRRHQVSESDSSNCDEEVSSSSVLQCQWEHCYQIYDCQSALVKHIEKCHVEVKRGEEFTCYWTNCPRKIKPFNARYKLLIHMRVHSGEKPNKCPFEGCNKAFSRLENLKIHQRSHTGERPYLCQFPTCTKSFSNSSDRAKHQRTHFDTSAVAEAVRVSSGRLYKKVHRSEQSEEARQEPHQRGADADQEEESGGVLQCQLREEVLRSEQAEGGQERQAVLRQRRA</sequence>
<evidence type="ECO:0000256" key="6">
    <source>
        <dbReference type="ARBA" id="ARBA00023242"/>
    </source>
</evidence>
<dbReference type="SUPFAM" id="SSF57667">
    <property type="entry name" value="beta-beta-alpha zinc fingers"/>
    <property type="match status" value="3"/>
</dbReference>
<name>A0A8J6LBI5_TENMO</name>
<dbReference type="InterPro" id="IPR013087">
    <property type="entry name" value="Znf_C2H2_type"/>
</dbReference>
<dbReference type="FunFam" id="3.30.160.60:FF:000359">
    <property type="entry name" value="GLIS family zinc finger 2"/>
    <property type="match status" value="1"/>
</dbReference>
<dbReference type="InterPro" id="IPR036236">
    <property type="entry name" value="Znf_C2H2_sf"/>
</dbReference>
<evidence type="ECO:0000256" key="4">
    <source>
        <dbReference type="ARBA" id="ARBA00022771"/>
    </source>
</evidence>
<evidence type="ECO:0000313" key="11">
    <source>
        <dbReference type="Proteomes" id="UP000719412"/>
    </source>
</evidence>
<dbReference type="PROSITE" id="PS50157">
    <property type="entry name" value="ZINC_FINGER_C2H2_2"/>
    <property type="match status" value="3"/>
</dbReference>
<organism evidence="10 11">
    <name type="scientific">Tenebrio molitor</name>
    <name type="common">Yellow mealworm beetle</name>
    <dbReference type="NCBI Taxonomy" id="7067"/>
    <lineage>
        <taxon>Eukaryota</taxon>
        <taxon>Metazoa</taxon>
        <taxon>Ecdysozoa</taxon>
        <taxon>Arthropoda</taxon>
        <taxon>Hexapoda</taxon>
        <taxon>Insecta</taxon>
        <taxon>Pterygota</taxon>
        <taxon>Neoptera</taxon>
        <taxon>Endopterygota</taxon>
        <taxon>Coleoptera</taxon>
        <taxon>Polyphaga</taxon>
        <taxon>Cucujiformia</taxon>
        <taxon>Tenebrionidae</taxon>
        <taxon>Tenebrio</taxon>
    </lineage>
</organism>
<gene>
    <name evidence="10" type="ORF">GEV33_006977</name>
</gene>
<keyword evidence="2" id="KW-0479">Metal-binding</keyword>
<accession>A0A8J6LBI5</accession>
<dbReference type="GO" id="GO:0140297">
    <property type="term" value="F:DNA-binding transcription factor binding"/>
    <property type="evidence" value="ECO:0007669"/>
    <property type="project" value="UniProtKB-ARBA"/>
</dbReference>
<evidence type="ECO:0000313" key="10">
    <source>
        <dbReference type="EMBL" id="KAH0815814.1"/>
    </source>
</evidence>
<evidence type="ECO:0000256" key="8">
    <source>
        <dbReference type="SAM" id="MobiDB-lite"/>
    </source>
</evidence>
<evidence type="ECO:0000256" key="3">
    <source>
        <dbReference type="ARBA" id="ARBA00022737"/>
    </source>
</evidence>
<dbReference type="AlphaFoldDB" id="A0A8J6LBI5"/>
<dbReference type="PROSITE" id="PS00028">
    <property type="entry name" value="ZINC_FINGER_C2H2_1"/>
    <property type="match status" value="3"/>
</dbReference>
<dbReference type="InterPro" id="IPR056436">
    <property type="entry name" value="Znf-C2H2_ZIC1-5/GLI1-3-like"/>
</dbReference>
<dbReference type="GO" id="GO:0000981">
    <property type="term" value="F:DNA-binding transcription factor activity, RNA polymerase II-specific"/>
    <property type="evidence" value="ECO:0007669"/>
    <property type="project" value="TreeGrafter"/>
</dbReference>
<comment type="caution">
    <text evidence="10">The sequence shown here is derived from an EMBL/GenBank/DDBJ whole genome shotgun (WGS) entry which is preliminary data.</text>
</comment>
<protein>
    <recommendedName>
        <fullName evidence="9">C2H2-type domain-containing protein</fullName>
    </recommendedName>
</protein>
<evidence type="ECO:0000259" key="9">
    <source>
        <dbReference type="PROSITE" id="PS50157"/>
    </source>
</evidence>
<reference evidence="10" key="1">
    <citation type="journal article" date="2020" name="J Insects Food Feed">
        <title>The yellow mealworm (Tenebrio molitor) genome: a resource for the emerging insects as food and feed industry.</title>
        <authorList>
            <person name="Eriksson T."/>
            <person name="Andere A."/>
            <person name="Kelstrup H."/>
            <person name="Emery V."/>
            <person name="Picard C."/>
        </authorList>
    </citation>
    <scope>NUCLEOTIDE SEQUENCE</scope>
    <source>
        <strain evidence="10">Stoneville</strain>
        <tissue evidence="10">Whole head</tissue>
    </source>
</reference>
<dbReference type="FunFam" id="3.30.160.60:FF:000048">
    <property type="entry name" value="GLI family zinc finger 3"/>
    <property type="match status" value="1"/>
</dbReference>
<feature type="region of interest" description="Disordered" evidence="8">
    <location>
        <begin position="404"/>
        <end position="438"/>
    </location>
</feature>
<feature type="region of interest" description="Disordered" evidence="8">
    <location>
        <begin position="447"/>
        <end position="466"/>
    </location>
</feature>
<dbReference type="InterPro" id="IPR043359">
    <property type="entry name" value="GLI-like"/>
</dbReference>
<evidence type="ECO:0000256" key="1">
    <source>
        <dbReference type="ARBA" id="ARBA00004123"/>
    </source>
</evidence>
<evidence type="ECO:0000256" key="5">
    <source>
        <dbReference type="ARBA" id="ARBA00022833"/>
    </source>
</evidence>
<feature type="domain" description="C2H2-type" evidence="9">
    <location>
        <begin position="332"/>
        <end position="361"/>
    </location>
</feature>